<dbReference type="InterPro" id="IPR050397">
    <property type="entry name" value="Env_Response_Regulators"/>
</dbReference>
<dbReference type="CDD" id="cd00038">
    <property type="entry name" value="CAP_ED"/>
    <property type="match status" value="1"/>
</dbReference>
<evidence type="ECO:0000256" key="3">
    <source>
        <dbReference type="ARBA" id="ARBA00023163"/>
    </source>
</evidence>
<dbReference type="EMBL" id="JACHFE010000001">
    <property type="protein sequence ID" value="MBB5320055.1"/>
    <property type="molecule type" value="Genomic_DNA"/>
</dbReference>
<evidence type="ECO:0000256" key="1">
    <source>
        <dbReference type="ARBA" id="ARBA00023015"/>
    </source>
</evidence>
<protein>
    <submittedName>
        <fullName evidence="6">CRP-like cAMP-binding protein</fullName>
    </submittedName>
</protein>
<dbReference type="GO" id="GO:0003677">
    <property type="term" value="F:DNA binding"/>
    <property type="evidence" value="ECO:0007669"/>
    <property type="project" value="UniProtKB-KW"/>
</dbReference>
<keyword evidence="7" id="KW-1185">Reference proteome</keyword>
<dbReference type="PROSITE" id="PS50042">
    <property type="entry name" value="CNMP_BINDING_3"/>
    <property type="match status" value="1"/>
</dbReference>
<dbReference type="Proteomes" id="UP000591735">
    <property type="component" value="Unassembled WGS sequence"/>
</dbReference>
<name>A0A840UC51_9GAMM</name>
<dbReference type="PANTHER" id="PTHR24567:SF74">
    <property type="entry name" value="HTH-TYPE TRANSCRIPTIONAL REGULATOR ARCR"/>
    <property type="match status" value="1"/>
</dbReference>
<reference evidence="6 7" key="1">
    <citation type="submission" date="2020-08" db="EMBL/GenBank/DDBJ databases">
        <title>Genomic Encyclopedia of Type Strains, Phase IV (KMG-IV): sequencing the most valuable type-strain genomes for metagenomic binning, comparative biology and taxonomic classification.</title>
        <authorList>
            <person name="Goeker M."/>
        </authorList>
    </citation>
    <scope>NUCLEOTIDE SEQUENCE [LARGE SCALE GENOMIC DNA]</scope>
    <source>
        <strain evidence="6 7">DSM 22359</strain>
    </source>
</reference>
<evidence type="ECO:0000313" key="7">
    <source>
        <dbReference type="Proteomes" id="UP000591735"/>
    </source>
</evidence>
<keyword evidence="1" id="KW-0805">Transcription regulation</keyword>
<dbReference type="PROSITE" id="PS51063">
    <property type="entry name" value="HTH_CRP_2"/>
    <property type="match status" value="1"/>
</dbReference>
<organism evidence="6 7">
    <name type="scientific">Marinobacter oulmenensis</name>
    <dbReference type="NCBI Taxonomy" id="643747"/>
    <lineage>
        <taxon>Bacteria</taxon>
        <taxon>Pseudomonadati</taxon>
        <taxon>Pseudomonadota</taxon>
        <taxon>Gammaproteobacteria</taxon>
        <taxon>Pseudomonadales</taxon>
        <taxon>Marinobacteraceae</taxon>
        <taxon>Marinobacter</taxon>
    </lineage>
</organism>
<evidence type="ECO:0000256" key="2">
    <source>
        <dbReference type="ARBA" id="ARBA00023125"/>
    </source>
</evidence>
<dbReference type="InterPro" id="IPR012318">
    <property type="entry name" value="HTH_CRP"/>
</dbReference>
<keyword evidence="2" id="KW-0238">DNA-binding</keyword>
<feature type="domain" description="Cyclic nucleotide-binding" evidence="4">
    <location>
        <begin position="9"/>
        <end position="113"/>
    </location>
</feature>
<dbReference type="Gene3D" id="1.10.10.10">
    <property type="entry name" value="Winged helix-like DNA-binding domain superfamily/Winged helix DNA-binding domain"/>
    <property type="match status" value="1"/>
</dbReference>
<comment type="caution">
    <text evidence="6">The sequence shown here is derived from an EMBL/GenBank/DDBJ whole genome shotgun (WGS) entry which is preliminary data.</text>
</comment>
<dbReference type="Pfam" id="PF00027">
    <property type="entry name" value="cNMP_binding"/>
    <property type="match status" value="1"/>
</dbReference>
<dbReference type="SMART" id="SM00419">
    <property type="entry name" value="HTH_CRP"/>
    <property type="match status" value="1"/>
</dbReference>
<dbReference type="Gene3D" id="2.60.120.10">
    <property type="entry name" value="Jelly Rolls"/>
    <property type="match status" value="1"/>
</dbReference>
<dbReference type="GO" id="GO:0003700">
    <property type="term" value="F:DNA-binding transcription factor activity"/>
    <property type="evidence" value="ECO:0007669"/>
    <property type="project" value="TreeGrafter"/>
</dbReference>
<proteinExistence type="predicted"/>
<dbReference type="PANTHER" id="PTHR24567">
    <property type="entry name" value="CRP FAMILY TRANSCRIPTIONAL REGULATORY PROTEIN"/>
    <property type="match status" value="1"/>
</dbReference>
<dbReference type="SMART" id="SM00100">
    <property type="entry name" value="cNMP"/>
    <property type="match status" value="1"/>
</dbReference>
<dbReference type="InterPro" id="IPR036388">
    <property type="entry name" value="WH-like_DNA-bd_sf"/>
</dbReference>
<gene>
    <name evidence="6" type="ORF">HNR38_000523</name>
</gene>
<dbReference type="SUPFAM" id="SSF46785">
    <property type="entry name" value="Winged helix' DNA-binding domain"/>
    <property type="match status" value="1"/>
</dbReference>
<dbReference type="GO" id="GO:0005829">
    <property type="term" value="C:cytosol"/>
    <property type="evidence" value="ECO:0007669"/>
    <property type="project" value="TreeGrafter"/>
</dbReference>
<keyword evidence="3" id="KW-0804">Transcription</keyword>
<dbReference type="InterPro" id="IPR000595">
    <property type="entry name" value="cNMP-bd_dom"/>
</dbReference>
<dbReference type="SUPFAM" id="SSF51206">
    <property type="entry name" value="cAMP-binding domain-like"/>
    <property type="match status" value="1"/>
</dbReference>
<feature type="domain" description="HTH crp-type" evidence="5">
    <location>
        <begin position="144"/>
        <end position="212"/>
    </location>
</feature>
<evidence type="ECO:0000259" key="5">
    <source>
        <dbReference type="PROSITE" id="PS51063"/>
    </source>
</evidence>
<sequence length="244" mass="27505">MKELAEIELFRNLSVAQRESLCRDAVKVSVTKGEHLFLQGDRLSCYFLVLSGCVRLYRLGYEGHEKVYQELHGGMVFAETVAFQEERRAPLSAVTMQDSELMQLDSQHLRTLFETSPAFAMAIAHNMAGNLYSAVSRIDQLTVNKSGQRLVMFLAELYQDQHTRWLKLPFTQGILARQLNIEPETLSRTLSKFKEAGCLSVKARECVILDPERLCAMVNLPTNTFSNQHSGLTSPDLLRCCGIG</sequence>
<dbReference type="AlphaFoldDB" id="A0A840UC51"/>
<evidence type="ECO:0000313" key="6">
    <source>
        <dbReference type="EMBL" id="MBB5320055.1"/>
    </source>
</evidence>
<dbReference type="RefSeq" id="WP_183699466.1">
    <property type="nucleotide sequence ID" value="NZ_JACHFE010000001.1"/>
</dbReference>
<dbReference type="InterPro" id="IPR018490">
    <property type="entry name" value="cNMP-bd_dom_sf"/>
</dbReference>
<dbReference type="InterPro" id="IPR014710">
    <property type="entry name" value="RmlC-like_jellyroll"/>
</dbReference>
<dbReference type="InterPro" id="IPR036390">
    <property type="entry name" value="WH_DNA-bd_sf"/>
</dbReference>
<accession>A0A840UC51</accession>
<evidence type="ECO:0000259" key="4">
    <source>
        <dbReference type="PROSITE" id="PS50042"/>
    </source>
</evidence>
<dbReference type="Pfam" id="PF13545">
    <property type="entry name" value="HTH_Crp_2"/>
    <property type="match status" value="1"/>
</dbReference>